<organism evidence="2 3">
    <name type="scientific">Undibacterium danionis</name>
    <dbReference type="NCBI Taxonomy" id="1812100"/>
    <lineage>
        <taxon>Bacteria</taxon>
        <taxon>Pseudomonadati</taxon>
        <taxon>Pseudomonadota</taxon>
        <taxon>Betaproteobacteria</taxon>
        <taxon>Burkholderiales</taxon>
        <taxon>Oxalobacteraceae</taxon>
        <taxon>Undibacterium</taxon>
    </lineage>
</organism>
<name>A0ABV6IIZ0_9BURK</name>
<dbReference type="Pfam" id="PF10547">
    <property type="entry name" value="P22_AR_N"/>
    <property type="match status" value="1"/>
</dbReference>
<reference evidence="2 3" key="1">
    <citation type="submission" date="2024-09" db="EMBL/GenBank/DDBJ databases">
        <authorList>
            <person name="Sun Q."/>
            <person name="Mori K."/>
        </authorList>
    </citation>
    <scope>NUCLEOTIDE SEQUENCE [LARGE SCALE GENOMIC DNA]</scope>
    <source>
        <strain evidence="2 3">CCM 8677</strain>
    </source>
</reference>
<accession>A0ABV6IIZ0</accession>
<feature type="domain" description="Antirepressor protein ant N-terminal" evidence="1">
    <location>
        <begin position="7"/>
        <end position="115"/>
    </location>
</feature>
<evidence type="ECO:0000313" key="2">
    <source>
        <dbReference type="EMBL" id="MFC0351802.1"/>
    </source>
</evidence>
<protein>
    <submittedName>
        <fullName evidence="2">Phage antirepressor N-terminal domain-containing protein</fullName>
    </submittedName>
</protein>
<evidence type="ECO:0000259" key="1">
    <source>
        <dbReference type="Pfam" id="PF10547"/>
    </source>
</evidence>
<gene>
    <name evidence="2" type="ORF">ACFFJH_18440</name>
</gene>
<evidence type="ECO:0000313" key="3">
    <source>
        <dbReference type="Proteomes" id="UP001589844"/>
    </source>
</evidence>
<dbReference type="EMBL" id="JBHLXJ010000033">
    <property type="protein sequence ID" value="MFC0351802.1"/>
    <property type="molecule type" value="Genomic_DNA"/>
</dbReference>
<dbReference type="InterPro" id="IPR018875">
    <property type="entry name" value="Antirepressor_Ant_N"/>
</dbReference>
<dbReference type="RefSeq" id="WP_390214489.1">
    <property type="nucleotide sequence ID" value="NZ_JBHLXJ010000033.1"/>
</dbReference>
<dbReference type="Proteomes" id="UP001589844">
    <property type="component" value="Unassembled WGS sequence"/>
</dbReference>
<proteinExistence type="predicted"/>
<dbReference type="PRINTS" id="PR01994">
    <property type="entry name" value="ANTIREPRESSR"/>
</dbReference>
<comment type="caution">
    <text evidence="2">The sequence shown here is derived from an EMBL/GenBank/DDBJ whole genome shotgun (WGS) entry which is preliminary data.</text>
</comment>
<sequence length="203" mass="23278">MDTQLINIPFHGDTLVLLDDDKKPLVAMRPIVENMGLAWQVQQRKITDKFKSVVTIMVTTGKDGKSYEMVCLPLTKLAGWLYSVNPNKVAPHLKDKIARYQEECDAVLWNYWSGQHQRGQRIQLLAPRDPIPEIENSTLPLKISDLLTLQEQKRQLMRQIRQSDCSAERAGLFISLRRISDVLGEDLPELNDFSWPTRLPALT</sequence>
<keyword evidence="3" id="KW-1185">Reference proteome</keyword>